<dbReference type="Pfam" id="PF19263">
    <property type="entry name" value="DUF5906"/>
    <property type="match status" value="1"/>
</dbReference>
<keyword evidence="4" id="KW-0378">Hydrolase</keyword>
<evidence type="ECO:0000313" key="4">
    <source>
        <dbReference type="EMBL" id="CCG52185.1"/>
    </source>
</evidence>
<dbReference type="STRING" id="1094466.KQS_00945"/>
<dbReference type="Proteomes" id="UP000007599">
    <property type="component" value="Chromosome I"/>
</dbReference>
<reference evidence="5" key="2">
    <citation type="submission" date="2012-03" db="EMBL/GenBank/DDBJ databases">
        <title>Complete genome sequence of Flavobacterium indicum GPTSA100-9T, isolated from warm spring water.</title>
        <authorList>
            <person name="Barbier P."/>
            <person name="Houel A."/>
            <person name="Loux V."/>
            <person name="Poulain J."/>
            <person name="Bernardet J.-F."/>
            <person name="Touchon M."/>
            <person name="Duchaud E."/>
        </authorList>
    </citation>
    <scope>NUCLEOTIDE SEQUENCE [LARGE SCALE GENOMIC DNA]</scope>
    <source>
        <strain evidence="5">DSM 17447 / CIP 109464 / GPTSA100-9</strain>
    </source>
</reference>
<proteinExistence type="predicted"/>
<dbReference type="InterPro" id="IPR014015">
    <property type="entry name" value="Helicase_SF3_DNA-vir"/>
</dbReference>
<dbReference type="InterPro" id="IPR027417">
    <property type="entry name" value="P-loop_NTPase"/>
</dbReference>
<feature type="domain" description="SF3 helicase" evidence="3">
    <location>
        <begin position="86"/>
        <end position="274"/>
    </location>
</feature>
<keyword evidence="1" id="KW-0547">Nucleotide-binding</keyword>
<evidence type="ECO:0000259" key="3">
    <source>
        <dbReference type="PROSITE" id="PS51206"/>
    </source>
</evidence>
<sequence length="399" mass="47270">MDSINNYLRIGTEYYRICNEPFTYDTIRILRKWKKHLIIDDLGKDVANKISKFYGFCVCPSHSNYQQVINGYYNNYSKLSYEPKEGSWNTIEQLLKHIFNEQYNLGLDYLNLLWKEPKQKLPILCLVSKERETGKTTFLNLLKHLFETNVTLNTNEDFRSNFNSDWASKLLICIDETFLDKKEDSERIKNLSTSNYYKSEAKGKDKEEVEFIGKFVLCSNNEDSFIKIDANETRYWVRKIEPLEKQNPNLLEVLKSEIPAFAHFLENRKIESPKVSRMWFSPEQIYTNALQVLKLGNKTLIESEIRELLIENFEFFNVDELCYSSKDILDLLKTKNINSNSIYIAKVIQNEFNICIEKNSSYKFYNSNSSIQSNYPENDFINKKGRYFRFLKKDFVVEC</sequence>
<dbReference type="InterPro" id="IPR045455">
    <property type="entry name" value="NrS-1_pol-like_helicase"/>
</dbReference>
<accession>H8XNR8</accession>
<dbReference type="RefSeq" id="WP_014387329.1">
    <property type="nucleotide sequence ID" value="NC_017025.1"/>
</dbReference>
<dbReference type="eggNOG" id="COG3378">
    <property type="taxonomic scope" value="Bacteria"/>
</dbReference>
<dbReference type="PATRIC" id="fig|1094466.5.peg.182"/>
<keyword evidence="4" id="KW-0347">Helicase</keyword>
<dbReference type="GO" id="GO:0005524">
    <property type="term" value="F:ATP binding"/>
    <property type="evidence" value="ECO:0007669"/>
    <property type="project" value="UniProtKB-KW"/>
</dbReference>
<dbReference type="SUPFAM" id="SSF52540">
    <property type="entry name" value="P-loop containing nucleoside triphosphate hydrolases"/>
    <property type="match status" value="1"/>
</dbReference>
<dbReference type="Gene3D" id="3.40.50.300">
    <property type="entry name" value="P-loop containing nucleotide triphosphate hydrolases"/>
    <property type="match status" value="1"/>
</dbReference>
<keyword evidence="2" id="KW-0067">ATP-binding</keyword>
<protein>
    <submittedName>
        <fullName evidence="4">Probable Helicase</fullName>
    </submittedName>
</protein>
<dbReference type="AlphaFoldDB" id="H8XNR8"/>
<dbReference type="OrthoDB" id="608366at2"/>
<name>H8XNR8_FLAIG</name>
<gene>
    <name evidence="4" type="ordered locus">KQS_00945</name>
</gene>
<dbReference type="GO" id="GO:0004386">
    <property type="term" value="F:helicase activity"/>
    <property type="evidence" value="ECO:0007669"/>
    <property type="project" value="UniProtKB-KW"/>
</dbReference>
<keyword evidence="5" id="KW-1185">Reference proteome</keyword>
<evidence type="ECO:0000313" key="5">
    <source>
        <dbReference type="Proteomes" id="UP000007599"/>
    </source>
</evidence>
<dbReference type="PROSITE" id="PS51206">
    <property type="entry name" value="SF3_HELICASE_1"/>
    <property type="match status" value="1"/>
</dbReference>
<organism evidence="4 5">
    <name type="scientific">Flavobacterium indicum (strain DSM 17447 / CIP 109464 / GPTSA100-9)</name>
    <dbReference type="NCBI Taxonomy" id="1094466"/>
    <lineage>
        <taxon>Bacteria</taxon>
        <taxon>Pseudomonadati</taxon>
        <taxon>Bacteroidota</taxon>
        <taxon>Flavobacteriia</taxon>
        <taxon>Flavobacteriales</taxon>
        <taxon>Flavobacteriaceae</taxon>
        <taxon>Flavobacterium</taxon>
    </lineage>
</organism>
<reference evidence="4 5" key="1">
    <citation type="journal article" date="2012" name="J. Bacteriol.">
        <title>Complete Genome Sequence of Flavobacterium indicum GPSTA100-9T, Isolated from Warm Spring Water.</title>
        <authorList>
            <person name="Barbier P."/>
            <person name="Houel A."/>
            <person name="Loux V."/>
            <person name="Poulain J."/>
            <person name="Bernardet J.F."/>
            <person name="Touchon M."/>
            <person name="Duchaud E."/>
        </authorList>
    </citation>
    <scope>NUCLEOTIDE SEQUENCE [LARGE SCALE GENOMIC DNA]</scope>
    <source>
        <strain evidence="5">DSM 17447 / CIP 109464 / GPTSA100-9</strain>
    </source>
</reference>
<dbReference type="KEGG" id="fin:KQS_00945"/>
<dbReference type="HOGENOM" id="CLU_058416_0_0_10"/>
<evidence type="ECO:0000256" key="1">
    <source>
        <dbReference type="ARBA" id="ARBA00022741"/>
    </source>
</evidence>
<evidence type="ECO:0000256" key="2">
    <source>
        <dbReference type="ARBA" id="ARBA00022840"/>
    </source>
</evidence>
<dbReference type="EMBL" id="HE774682">
    <property type="protein sequence ID" value="CCG52185.1"/>
    <property type="molecule type" value="Genomic_DNA"/>
</dbReference>